<dbReference type="InterPro" id="IPR029039">
    <property type="entry name" value="Flavoprotein-like_sf"/>
</dbReference>
<keyword evidence="2 6" id="KW-0288">FMN</keyword>
<name>A0ABV7UT20_9GAMM</name>
<comment type="caution">
    <text evidence="8">The sequence shown here is derived from an EMBL/GenBank/DDBJ whole genome shotgun (WGS) entry which is preliminary data.</text>
</comment>
<reference evidence="9" key="1">
    <citation type="journal article" date="2019" name="Int. J. Syst. Evol. Microbiol.">
        <title>The Global Catalogue of Microorganisms (GCM) 10K type strain sequencing project: providing services to taxonomists for standard genome sequencing and annotation.</title>
        <authorList>
            <consortium name="The Broad Institute Genomics Platform"/>
            <consortium name="The Broad Institute Genome Sequencing Center for Infectious Disease"/>
            <person name="Wu L."/>
            <person name="Ma J."/>
        </authorList>
    </citation>
    <scope>NUCLEOTIDE SEQUENCE [LARGE SCALE GENOMIC DNA]</scope>
    <source>
        <strain evidence="9">KCTC 42211</strain>
    </source>
</reference>
<keyword evidence="4 6" id="KW-0520">NAD</keyword>
<dbReference type="PANTHER" id="PTHR43741">
    <property type="entry name" value="FMN-DEPENDENT NADH-AZOREDUCTASE 1"/>
    <property type="match status" value="1"/>
</dbReference>
<dbReference type="EC" id="1.6.5.-" evidence="6"/>
<dbReference type="Proteomes" id="UP001595724">
    <property type="component" value="Unassembled WGS sequence"/>
</dbReference>
<evidence type="ECO:0000256" key="5">
    <source>
        <dbReference type="ARBA" id="ARBA00048542"/>
    </source>
</evidence>
<feature type="domain" description="Flavodoxin-like fold" evidence="7">
    <location>
        <begin position="26"/>
        <end position="233"/>
    </location>
</feature>
<sequence length="252" mass="27953">MNMGHGRRMAKENMPVQEDIPMFRLLHLDASARPGRSDERPHGSHTRRLSARFVSRWRALRPGDPVVYRDIGLAPPAPVTGDWIHAAFTPAERREPWMREVLAQSDRLVDELLEADLIVAGVPMYNFGVPSGFKAWIDNIVRVGRTFGFDRTRAGDPYWPLLADMGKQLVVLGSRGDHGYAPGGRIEAMNHVEPSIRTAFGYIGITRMHAVAAEYDEFGGERLTRSLADAEASVDRLVDRLAVAVATDSIAA</sequence>
<comment type="subunit">
    <text evidence="6">Homodimer.</text>
</comment>
<evidence type="ECO:0000256" key="1">
    <source>
        <dbReference type="ARBA" id="ARBA00022630"/>
    </source>
</evidence>
<proteinExistence type="inferred from homology"/>
<dbReference type="EMBL" id="JBHRYF010000002">
    <property type="protein sequence ID" value="MFC3659815.1"/>
    <property type="molecule type" value="Genomic_DNA"/>
</dbReference>
<dbReference type="RefSeq" id="WP_386708086.1">
    <property type="nucleotide sequence ID" value="NZ_JBHRYF010000002.1"/>
</dbReference>
<dbReference type="Pfam" id="PF02525">
    <property type="entry name" value="Flavodoxin_2"/>
    <property type="match status" value="1"/>
</dbReference>
<evidence type="ECO:0000313" key="8">
    <source>
        <dbReference type="EMBL" id="MFC3659815.1"/>
    </source>
</evidence>
<keyword evidence="3 6" id="KW-0560">Oxidoreductase</keyword>
<evidence type="ECO:0000313" key="9">
    <source>
        <dbReference type="Proteomes" id="UP001595724"/>
    </source>
</evidence>
<comment type="cofactor">
    <cofactor evidence="6">
        <name>FMN</name>
        <dbReference type="ChEBI" id="CHEBI:58210"/>
    </cofactor>
    <text evidence="6">Binds 1 FMN per subunit.</text>
</comment>
<feature type="binding site" evidence="6">
    <location>
        <position position="31"/>
    </location>
    <ligand>
        <name>FMN</name>
        <dbReference type="ChEBI" id="CHEBI:58210"/>
    </ligand>
</feature>
<protein>
    <recommendedName>
        <fullName evidence="6">FMN dependent NADH:quinone oxidoreductase</fullName>
        <ecNumber evidence="6">1.6.5.-</ecNumber>
    </recommendedName>
    <alternativeName>
        <fullName evidence="6">Azo-dye reductase</fullName>
    </alternativeName>
    <alternativeName>
        <fullName evidence="6">FMN-dependent NADH-azo compound oxidoreductase</fullName>
    </alternativeName>
    <alternativeName>
        <fullName evidence="6">FMN-dependent NADH-azoreductase</fullName>
        <ecNumber evidence="6">1.7.1.17</ecNumber>
    </alternativeName>
</protein>
<dbReference type="EC" id="1.7.1.17" evidence="6"/>
<comment type="catalytic activity">
    <reaction evidence="5">
        <text>N,N-dimethyl-1,4-phenylenediamine + anthranilate + 2 NAD(+) = 2-(4-dimethylaminophenyl)diazenylbenzoate + 2 NADH + 2 H(+)</text>
        <dbReference type="Rhea" id="RHEA:55872"/>
        <dbReference type="ChEBI" id="CHEBI:15378"/>
        <dbReference type="ChEBI" id="CHEBI:15783"/>
        <dbReference type="ChEBI" id="CHEBI:16567"/>
        <dbReference type="ChEBI" id="CHEBI:57540"/>
        <dbReference type="ChEBI" id="CHEBI:57945"/>
        <dbReference type="ChEBI" id="CHEBI:71579"/>
        <dbReference type="EC" id="1.7.1.17"/>
    </reaction>
    <physiologicalReaction direction="right-to-left" evidence="5">
        <dbReference type="Rhea" id="RHEA:55874"/>
    </physiologicalReaction>
</comment>
<organism evidence="8 9">
    <name type="scientific">Luteimonas notoginsengisoli</name>
    <dbReference type="NCBI Taxonomy" id="1578200"/>
    <lineage>
        <taxon>Bacteria</taxon>
        <taxon>Pseudomonadati</taxon>
        <taxon>Pseudomonadota</taxon>
        <taxon>Gammaproteobacteria</taxon>
        <taxon>Lysobacterales</taxon>
        <taxon>Lysobacteraceae</taxon>
        <taxon>Luteimonas</taxon>
    </lineage>
</organism>
<dbReference type="InterPro" id="IPR023048">
    <property type="entry name" value="NADH:quinone_OxRdtase_FMN_depd"/>
</dbReference>
<comment type="caution">
    <text evidence="6">Lacks conserved residue(s) required for the propagation of feature annotation.</text>
</comment>
<evidence type="ECO:0000256" key="3">
    <source>
        <dbReference type="ARBA" id="ARBA00023002"/>
    </source>
</evidence>
<dbReference type="Gene3D" id="3.40.50.360">
    <property type="match status" value="1"/>
</dbReference>
<dbReference type="SUPFAM" id="SSF52218">
    <property type="entry name" value="Flavoproteins"/>
    <property type="match status" value="1"/>
</dbReference>
<comment type="function">
    <text evidence="6">Also exhibits azoreductase activity. Catalyzes the reductive cleavage of the azo bond in aromatic azo compounds to the corresponding amines.</text>
</comment>
<evidence type="ECO:0000256" key="2">
    <source>
        <dbReference type="ARBA" id="ARBA00022643"/>
    </source>
</evidence>
<dbReference type="PANTHER" id="PTHR43741:SF2">
    <property type="entry name" value="FMN-DEPENDENT NADH:QUINONE OXIDOREDUCTASE"/>
    <property type="match status" value="1"/>
</dbReference>
<evidence type="ECO:0000256" key="4">
    <source>
        <dbReference type="ARBA" id="ARBA00023027"/>
    </source>
</evidence>
<dbReference type="HAMAP" id="MF_01216">
    <property type="entry name" value="Azoreductase_type1"/>
    <property type="match status" value="1"/>
</dbReference>
<accession>A0ABV7UT20</accession>
<evidence type="ECO:0000259" key="7">
    <source>
        <dbReference type="Pfam" id="PF02525"/>
    </source>
</evidence>
<keyword evidence="1 6" id="KW-0285">Flavoprotein</keyword>
<evidence type="ECO:0000256" key="6">
    <source>
        <dbReference type="HAMAP-Rule" id="MF_01216"/>
    </source>
</evidence>
<dbReference type="InterPro" id="IPR050104">
    <property type="entry name" value="FMN-dep_NADH:Q_OxRdtase_AzoR1"/>
</dbReference>
<comment type="similarity">
    <text evidence="6">Belongs to the azoreductase type 1 family.</text>
</comment>
<feature type="binding site" evidence="6">
    <location>
        <begin position="124"/>
        <end position="127"/>
    </location>
    <ligand>
        <name>FMN</name>
        <dbReference type="ChEBI" id="CHEBI:58210"/>
    </ligand>
</feature>
<dbReference type="InterPro" id="IPR003680">
    <property type="entry name" value="Flavodoxin_fold"/>
</dbReference>
<comment type="function">
    <text evidence="6">Quinone reductase that provides resistance to thiol-specific stress caused by electrophilic quinones.</text>
</comment>
<gene>
    <name evidence="6" type="primary">azoR</name>
    <name evidence="8" type="ORF">ACFOM9_06945</name>
</gene>
<keyword evidence="9" id="KW-1185">Reference proteome</keyword>
<comment type="catalytic activity">
    <reaction evidence="6">
        <text>2 a quinone + NADH + H(+) = 2 a 1,4-benzosemiquinone + NAD(+)</text>
        <dbReference type="Rhea" id="RHEA:65952"/>
        <dbReference type="ChEBI" id="CHEBI:15378"/>
        <dbReference type="ChEBI" id="CHEBI:57540"/>
        <dbReference type="ChEBI" id="CHEBI:57945"/>
        <dbReference type="ChEBI" id="CHEBI:132124"/>
        <dbReference type="ChEBI" id="CHEBI:134225"/>
    </reaction>
</comment>